<accession>A0AAV0AQZ1</accession>
<dbReference type="EMBL" id="CALTRL010001232">
    <property type="protein sequence ID" value="CAH7671669.1"/>
    <property type="molecule type" value="Genomic_DNA"/>
</dbReference>
<name>A0AAV0AQZ1_PHAPC</name>
<keyword evidence="1" id="KW-0812">Transmembrane</keyword>
<evidence type="ECO:0000313" key="2">
    <source>
        <dbReference type="EMBL" id="CAH7671669.1"/>
    </source>
</evidence>
<keyword evidence="1" id="KW-1133">Transmembrane helix</keyword>
<keyword evidence="1" id="KW-0472">Membrane</keyword>
<protein>
    <submittedName>
        <fullName evidence="2">Expressed protein</fullName>
    </submittedName>
</protein>
<organism evidence="2 3">
    <name type="scientific">Phakopsora pachyrhizi</name>
    <name type="common">Asian soybean rust disease fungus</name>
    <dbReference type="NCBI Taxonomy" id="170000"/>
    <lineage>
        <taxon>Eukaryota</taxon>
        <taxon>Fungi</taxon>
        <taxon>Dikarya</taxon>
        <taxon>Basidiomycota</taxon>
        <taxon>Pucciniomycotina</taxon>
        <taxon>Pucciniomycetes</taxon>
        <taxon>Pucciniales</taxon>
        <taxon>Phakopsoraceae</taxon>
        <taxon>Phakopsora</taxon>
    </lineage>
</organism>
<sequence>MSLESYCTVYTNLLFFLLESSFYIYTYNNKKLIGATSMRAKTSPATLLLHLVFFQPWQFLRHFITRFKFVFDGRSFGFSISSERMMFFQLAYQLYMSTGCLIKFYDNV</sequence>
<proteinExistence type="predicted"/>
<keyword evidence="3" id="KW-1185">Reference proteome</keyword>
<gene>
    <name evidence="2" type="ORF">PPACK8108_LOCUS6471</name>
</gene>
<feature type="transmembrane region" description="Helical" evidence="1">
    <location>
        <begin position="7"/>
        <end position="25"/>
    </location>
</feature>
<evidence type="ECO:0000256" key="1">
    <source>
        <dbReference type="SAM" id="Phobius"/>
    </source>
</evidence>
<feature type="transmembrane region" description="Helical" evidence="1">
    <location>
        <begin position="45"/>
        <end position="64"/>
    </location>
</feature>
<dbReference type="Proteomes" id="UP001153365">
    <property type="component" value="Unassembled WGS sequence"/>
</dbReference>
<evidence type="ECO:0000313" key="3">
    <source>
        <dbReference type="Proteomes" id="UP001153365"/>
    </source>
</evidence>
<comment type="caution">
    <text evidence="2">The sequence shown here is derived from an EMBL/GenBank/DDBJ whole genome shotgun (WGS) entry which is preliminary data.</text>
</comment>
<reference evidence="2" key="1">
    <citation type="submission" date="2022-06" db="EMBL/GenBank/DDBJ databases">
        <authorList>
            <consortium name="SYNGENTA / RWTH Aachen University"/>
        </authorList>
    </citation>
    <scope>NUCLEOTIDE SEQUENCE</scope>
</reference>
<dbReference type="AlphaFoldDB" id="A0AAV0AQZ1"/>